<dbReference type="GO" id="GO:0061631">
    <property type="term" value="F:ubiquitin conjugating enzyme activity"/>
    <property type="evidence" value="ECO:0007669"/>
    <property type="project" value="UniProtKB-EC"/>
</dbReference>
<reference evidence="8" key="1">
    <citation type="journal article" date="2023" name="GigaByte">
        <title>Genome assembly of the bearded iris, Iris pallida Lam.</title>
        <authorList>
            <person name="Bruccoleri R.E."/>
            <person name="Oakeley E.J."/>
            <person name="Faust A.M.E."/>
            <person name="Altorfer M."/>
            <person name="Dessus-Babus S."/>
            <person name="Burckhardt D."/>
            <person name="Oertli M."/>
            <person name="Naumann U."/>
            <person name="Petersen F."/>
            <person name="Wong J."/>
        </authorList>
    </citation>
    <scope>NUCLEOTIDE SEQUENCE</scope>
    <source>
        <strain evidence="8">GSM-AAB239-AS_SAM_17_03QT</strain>
    </source>
</reference>
<dbReference type="GO" id="GO:0005524">
    <property type="term" value="F:ATP binding"/>
    <property type="evidence" value="ECO:0007669"/>
    <property type="project" value="UniProtKB-KW"/>
</dbReference>
<keyword evidence="5" id="KW-0067">ATP-binding</keyword>
<dbReference type="PANTHER" id="PTHR46116:SF41">
    <property type="entry name" value="UBIQUITIN-CONJUGATING ENZYME E2 25-RELATED"/>
    <property type="match status" value="1"/>
</dbReference>
<keyword evidence="3" id="KW-0547">Nucleotide-binding</keyword>
<evidence type="ECO:0000256" key="4">
    <source>
        <dbReference type="ARBA" id="ARBA00022786"/>
    </source>
</evidence>
<dbReference type="InterPro" id="IPR016135">
    <property type="entry name" value="UBQ-conjugating_enzyme/RWD"/>
</dbReference>
<dbReference type="Gene3D" id="3.10.110.10">
    <property type="entry name" value="Ubiquitin Conjugating Enzyme"/>
    <property type="match status" value="1"/>
</dbReference>
<feature type="region of interest" description="Disordered" evidence="6">
    <location>
        <begin position="1"/>
        <end position="123"/>
    </location>
</feature>
<evidence type="ECO:0000256" key="6">
    <source>
        <dbReference type="SAM" id="MobiDB-lite"/>
    </source>
</evidence>
<keyword evidence="2" id="KW-0808">Transferase</keyword>
<dbReference type="SMART" id="SM00212">
    <property type="entry name" value="UBCc"/>
    <property type="match status" value="1"/>
</dbReference>
<dbReference type="SUPFAM" id="SSF54495">
    <property type="entry name" value="UBC-like"/>
    <property type="match status" value="1"/>
</dbReference>
<evidence type="ECO:0000256" key="5">
    <source>
        <dbReference type="ARBA" id="ARBA00022840"/>
    </source>
</evidence>
<dbReference type="FunFam" id="3.10.110.10:FF:000028">
    <property type="entry name" value="Probable ubiquitin-conjugating enzyme E2 23"/>
    <property type="match status" value="1"/>
</dbReference>
<protein>
    <recommendedName>
        <fullName evidence="1">E2 ubiquitin-conjugating enzyme</fullName>
        <ecNumber evidence="1">2.3.2.23</ecNumber>
    </recommendedName>
</protein>
<sequence length="535" mass="60680">MEPKPATKHQLSPDAALPTSVDYPEIMSSAASSSASSSSDRNKRQRSNVLSEREEYETDSFPIIGENTPDYKNKKPVGSDTDWQSQQQNVLSEREEYETDSFPIIGENTPDYKNKKPVGSDTDWQSQQQDILSSDLMGSCTTSGLQTEAADVAHKSLEPDAMDYTSDHSYECDYYEEDDDEYEFDTDMIDNDCSYNLAAKFDDLDLPPGVEATVPWLQKPIHERPSNHVPLEEEIDKIFDSMKQFDTVEDYSDHHFAKGIKDGKTSPKEWTKKIQQDWKLLENDLPETIYVRAYEERMDLLRAVIIGPAGTPYHDGLFFFDFQFPSDYPYHPPKAHYHSGGLRLNPNLYACGKVCLSLLNTWSGSGCEKWNPQKSTMLQILVSIQALVLNEKPYFNEPGYEMTANSQYGQKNALMYNENTFLYSCKTMLYSLRRPPKYFEDFVAGHFRKRGHTILVACRAYLDNTQVGCDVEKAQNANAGEGCSNDFKAQLKQLFEDLLMEFTVKGADCKEFLSQKAKVGDATALPMPEESTVGL</sequence>
<evidence type="ECO:0000313" key="8">
    <source>
        <dbReference type="EMBL" id="KAJ6799355.1"/>
    </source>
</evidence>
<name>A0AAX6E5W4_IRIPA</name>
<dbReference type="CDD" id="cd23837">
    <property type="entry name" value="UBCc_UBE2O"/>
    <property type="match status" value="1"/>
</dbReference>
<dbReference type="PROSITE" id="PS50127">
    <property type="entry name" value="UBC_2"/>
    <property type="match status" value="1"/>
</dbReference>
<evidence type="ECO:0000256" key="2">
    <source>
        <dbReference type="ARBA" id="ARBA00022679"/>
    </source>
</evidence>
<evidence type="ECO:0000259" key="7">
    <source>
        <dbReference type="PROSITE" id="PS50127"/>
    </source>
</evidence>
<evidence type="ECO:0000256" key="3">
    <source>
        <dbReference type="ARBA" id="ARBA00022741"/>
    </source>
</evidence>
<dbReference type="EMBL" id="JANAVB010039818">
    <property type="protein sequence ID" value="KAJ6799355.1"/>
    <property type="molecule type" value="Genomic_DNA"/>
</dbReference>
<dbReference type="Pfam" id="PF00179">
    <property type="entry name" value="UQ_con"/>
    <property type="match status" value="1"/>
</dbReference>
<keyword evidence="4" id="KW-0833">Ubl conjugation pathway</keyword>
<proteinExistence type="predicted"/>
<accession>A0AAX6E5W4</accession>
<comment type="caution">
    <text evidence="8">The sequence shown here is derived from an EMBL/GenBank/DDBJ whole genome shotgun (WGS) entry which is preliminary data.</text>
</comment>
<dbReference type="Proteomes" id="UP001140949">
    <property type="component" value="Unassembled WGS sequence"/>
</dbReference>
<keyword evidence="9" id="KW-1185">Reference proteome</keyword>
<evidence type="ECO:0000256" key="1">
    <source>
        <dbReference type="ARBA" id="ARBA00012486"/>
    </source>
</evidence>
<dbReference type="PANTHER" id="PTHR46116">
    <property type="entry name" value="(E3-INDEPENDENT) E2 UBIQUITIN-CONJUGATING ENZYME"/>
    <property type="match status" value="1"/>
</dbReference>
<feature type="compositionally biased region" description="Polar residues" evidence="6">
    <location>
        <begin position="81"/>
        <end position="91"/>
    </location>
</feature>
<organism evidence="8 9">
    <name type="scientific">Iris pallida</name>
    <name type="common">Sweet iris</name>
    <dbReference type="NCBI Taxonomy" id="29817"/>
    <lineage>
        <taxon>Eukaryota</taxon>
        <taxon>Viridiplantae</taxon>
        <taxon>Streptophyta</taxon>
        <taxon>Embryophyta</taxon>
        <taxon>Tracheophyta</taxon>
        <taxon>Spermatophyta</taxon>
        <taxon>Magnoliopsida</taxon>
        <taxon>Liliopsida</taxon>
        <taxon>Asparagales</taxon>
        <taxon>Iridaceae</taxon>
        <taxon>Iridoideae</taxon>
        <taxon>Irideae</taxon>
        <taxon>Iris</taxon>
    </lineage>
</organism>
<dbReference type="AlphaFoldDB" id="A0AAX6E5W4"/>
<gene>
    <name evidence="8" type="ORF">M6B38_207655</name>
</gene>
<evidence type="ECO:0000313" key="9">
    <source>
        <dbReference type="Proteomes" id="UP001140949"/>
    </source>
</evidence>
<dbReference type="InterPro" id="IPR000608">
    <property type="entry name" value="UBC"/>
</dbReference>
<feature type="domain" description="UBC core" evidence="7">
    <location>
        <begin position="269"/>
        <end position="429"/>
    </location>
</feature>
<reference evidence="8" key="2">
    <citation type="submission" date="2023-04" db="EMBL/GenBank/DDBJ databases">
        <authorList>
            <person name="Bruccoleri R.E."/>
            <person name="Oakeley E.J."/>
            <person name="Faust A.-M."/>
            <person name="Dessus-Babus S."/>
            <person name="Altorfer M."/>
            <person name="Burckhardt D."/>
            <person name="Oertli M."/>
            <person name="Naumann U."/>
            <person name="Petersen F."/>
            <person name="Wong J."/>
        </authorList>
    </citation>
    <scope>NUCLEOTIDE SEQUENCE</scope>
    <source>
        <strain evidence="8">GSM-AAB239-AS_SAM_17_03QT</strain>
        <tissue evidence="8">Leaf</tissue>
    </source>
</reference>
<feature type="compositionally biased region" description="Low complexity" evidence="6">
    <location>
        <begin position="28"/>
        <end position="39"/>
    </location>
</feature>
<dbReference type="EC" id="2.3.2.23" evidence="1"/>